<dbReference type="InterPro" id="IPR000791">
    <property type="entry name" value="Gpr1/Fun34/SatP-like"/>
</dbReference>
<keyword evidence="3 6" id="KW-0812">Transmembrane</keyword>
<dbReference type="PROSITE" id="PS51257">
    <property type="entry name" value="PROKAR_LIPOPROTEIN"/>
    <property type="match status" value="1"/>
</dbReference>
<keyword evidence="5 6" id="KW-0472">Membrane</keyword>
<dbReference type="EMBL" id="PGXC01000009">
    <property type="protein sequence ID" value="PKK90003.1"/>
    <property type="molecule type" value="Genomic_DNA"/>
</dbReference>
<evidence type="ECO:0008006" key="9">
    <source>
        <dbReference type="Google" id="ProtNLM"/>
    </source>
</evidence>
<evidence type="ECO:0000256" key="5">
    <source>
        <dbReference type="ARBA" id="ARBA00023136"/>
    </source>
</evidence>
<organism evidence="7 8">
    <name type="scientific">Candidatus Wallbacteria bacterium HGW-Wallbacteria-1</name>
    <dbReference type="NCBI Taxonomy" id="2013854"/>
    <lineage>
        <taxon>Bacteria</taxon>
        <taxon>Candidatus Walliibacteriota</taxon>
    </lineage>
</organism>
<evidence type="ECO:0000256" key="3">
    <source>
        <dbReference type="ARBA" id="ARBA00022692"/>
    </source>
</evidence>
<proteinExistence type="inferred from homology"/>
<evidence type="ECO:0000256" key="6">
    <source>
        <dbReference type="SAM" id="Phobius"/>
    </source>
</evidence>
<feature type="transmembrane region" description="Helical" evidence="6">
    <location>
        <begin position="53"/>
        <end position="76"/>
    </location>
</feature>
<evidence type="ECO:0000256" key="2">
    <source>
        <dbReference type="ARBA" id="ARBA00005587"/>
    </source>
</evidence>
<feature type="transmembrane region" description="Helical" evidence="6">
    <location>
        <begin position="88"/>
        <end position="110"/>
    </location>
</feature>
<comment type="subcellular location">
    <subcellularLocation>
        <location evidence="1">Membrane</location>
        <topology evidence="1">Multi-pass membrane protein</topology>
    </subcellularLocation>
</comment>
<name>A0A2N1PNS8_9BACT</name>
<dbReference type="AlphaFoldDB" id="A0A2N1PNS8"/>
<dbReference type="PANTHER" id="PTHR30178:SF3">
    <property type="entry name" value="SUCCINATE-ACETATE_PROTON SYMPORTER SATP"/>
    <property type="match status" value="1"/>
</dbReference>
<dbReference type="Pfam" id="PF01184">
    <property type="entry name" value="Gpr1_Fun34_YaaH"/>
    <property type="match status" value="1"/>
</dbReference>
<comment type="similarity">
    <text evidence="2">Belongs to the acetate uptake transporter (AceTr) (TC 2.A.96) family.</text>
</comment>
<feature type="transmembrane region" description="Helical" evidence="6">
    <location>
        <begin position="20"/>
        <end position="41"/>
    </location>
</feature>
<evidence type="ECO:0000256" key="1">
    <source>
        <dbReference type="ARBA" id="ARBA00004141"/>
    </source>
</evidence>
<sequence>MIRKVNISSGGEVEVFGNPAPLGLLGLAISCAALVPVAFGNNAFTPEGAINPAPFATAAVFALLFGGICQLISGIMNFANRNAFGGTIFTAFAFNWFITAGTFIAVAKGWPVDHATVLATEIILFVAFIFLTYGFGFFSSTLFLFLLDIDLLYVCKIAKGFTHNPVIAAWLMKGIGVFTLLLGLIGLWLALAGLLNPVCGRPLFRIGGPLFKPSTRPAFDFGIRRAIFEYLYYHWKSSGFGEVSIEQLKAELAQKLPSAAATEVIPEILYLWEYGCLKLTLVNGDDPGKGAEVESLRLTSGGIDLYEQLILRKYEG</sequence>
<dbReference type="PANTHER" id="PTHR30178">
    <property type="entry name" value="INNER MEMBRANE PROTEIN YAAH"/>
    <property type="match status" value="1"/>
</dbReference>
<dbReference type="GO" id="GO:0015360">
    <property type="term" value="F:acetate:proton symporter activity"/>
    <property type="evidence" value="ECO:0007669"/>
    <property type="project" value="TreeGrafter"/>
</dbReference>
<dbReference type="GO" id="GO:0071422">
    <property type="term" value="P:succinate transmembrane transport"/>
    <property type="evidence" value="ECO:0007669"/>
    <property type="project" value="TreeGrafter"/>
</dbReference>
<protein>
    <recommendedName>
        <fullName evidence="9">GPR1/FUN34/yaaH family protein</fullName>
    </recommendedName>
</protein>
<feature type="transmembrane region" description="Helical" evidence="6">
    <location>
        <begin position="167"/>
        <end position="195"/>
    </location>
</feature>
<gene>
    <name evidence="7" type="ORF">CVV64_11805</name>
</gene>
<accession>A0A2N1PNS8</accession>
<evidence type="ECO:0000313" key="7">
    <source>
        <dbReference type="EMBL" id="PKK90003.1"/>
    </source>
</evidence>
<feature type="transmembrane region" description="Helical" evidence="6">
    <location>
        <begin position="122"/>
        <end position="147"/>
    </location>
</feature>
<keyword evidence="4 6" id="KW-1133">Transmembrane helix</keyword>
<evidence type="ECO:0000313" key="8">
    <source>
        <dbReference type="Proteomes" id="UP000233256"/>
    </source>
</evidence>
<evidence type="ECO:0000256" key="4">
    <source>
        <dbReference type="ARBA" id="ARBA00022989"/>
    </source>
</evidence>
<dbReference type="InterPro" id="IPR047623">
    <property type="entry name" value="SatP"/>
</dbReference>
<dbReference type="Proteomes" id="UP000233256">
    <property type="component" value="Unassembled WGS sequence"/>
</dbReference>
<comment type="caution">
    <text evidence="7">The sequence shown here is derived from an EMBL/GenBank/DDBJ whole genome shotgun (WGS) entry which is preliminary data.</text>
</comment>
<reference evidence="7 8" key="1">
    <citation type="journal article" date="2017" name="ISME J.">
        <title>Potential for microbial H2 and metal transformations associated with novel bacteria and archaea in deep terrestrial subsurface sediments.</title>
        <authorList>
            <person name="Hernsdorf A.W."/>
            <person name="Amano Y."/>
            <person name="Miyakawa K."/>
            <person name="Ise K."/>
            <person name="Suzuki Y."/>
            <person name="Anantharaman K."/>
            <person name="Probst A."/>
            <person name="Burstein D."/>
            <person name="Thomas B.C."/>
            <person name="Banfield J.F."/>
        </authorList>
    </citation>
    <scope>NUCLEOTIDE SEQUENCE [LARGE SCALE GENOMIC DNA]</scope>
    <source>
        <strain evidence="7">HGW-Wallbacteria-1</strain>
    </source>
</reference>
<dbReference type="GO" id="GO:0005886">
    <property type="term" value="C:plasma membrane"/>
    <property type="evidence" value="ECO:0007669"/>
    <property type="project" value="TreeGrafter"/>
</dbReference>